<dbReference type="EMBL" id="BIFH01000031">
    <property type="protein sequence ID" value="GCD99205.1"/>
    <property type="molecule type" value="Genomic_DNA"/>
</dbReference>
<keyword evidence="2" id="KW-1185">Reference proteome</keyword>
<sequence>MVEVCGDGTFGAVGAGSHGGVFPLTFGVREGEGSWMVHATPAEAGEVVDLMVRWAGETVVVLGLETTSFLDADYSLWSPSRIAAEQKVECAVHRVGSWAAGTPGLGEEILVMRRDDLPRLLDGTWSPYQVSIVDVPARPTSAQLDDVALAVGTAEYDTPILPRLAGSRLWYSGHDDCYAAIESTDASMPARILGRLLALSARSSSAGESDRSPDTIAEPDAAAMRDLIRESAYWIGVPADPDHTDNGTAVIHLSVLPQRWRLGRKPPERIDRTATLDLRRGTWEFTPQI</sequence>
<reference evidence="1 2" key="1">
    <citation type="submission" date="2018-12" db="EMBL/GenBank/DDBJ databases">
        <title>Draft genome sequence of Embleya hyalina NBRC 13850T.</title>
        <authorList>
            <person name="Komaki H."/>
            <person name="Hosoyama A."/>
            <person name="Kimura A."/>
            <person name="Ichikawa N."/>
            <person name="Tamura T."/>
        </authorList>
    </citation>
    <scope>NUCLEOTIDE SEQUENCE [LARGE SCALE GENOMIC DNA]</scope>
    <source>
        <strain evidence="1 2">NBRC 13850</strain>
    </source>
</reference>
<evidence type="ECO:0000313" key="1">
    <source>
        <dbReference type="EMBL" id="GCD99205.1"/>
    </source>
</evidence>
<name>A0A401YXF6_9ACTN</name>
<dbReference type="AlphaFoldDB" id="A0A401YXF6"/>
<accession>A0A401YXF6</accession>
<evidence type="ECO:0000313" key="2">
    <source>
        <dbReference type="Proteomes" id="UP000286931"/>
    </source>
</evidence>
<protein>
    <submittedName>
        <fullName evidence="1">Uncharacterized protein</fullName>
    </submittedName>
</protein>
<comment type="caution">
    <text evidence="1">The sequence shown here is derived from an EMBL/GenBank/DDBJ whole genome shotgun (WGS) entry which is preliminary data.</text>
</comment>
<dbReference type="Proteomes" id="UP000286931">
    <property type="component" value="Unassembled WGS sequence"/>
</dbReference>
<gene>
    <name evidence="1" type="ORF">EHYA_06918</name>
</gene>
<organism evidence="1 2">
    <name type="scientific">Embleya hyalina</name>
    <dbReference type="NCBI Taxonomy" id="516124"/>
    <lineage>
        <taxon>Bacteria</taxon>
        <taxon>Bacillati</taxon>
        <taxon>Actinomycetota</taxon>
        <taxon>Actinomycetes</taxon>
        <taxon>Kitasatosporales</taxon>
        <taxon>Streptomycetaceae</taxon>
        <taxon>Embleya</taxon>
    </lineage>
</organism>
<proteinExistence type="predicted"/>